<dbReference type="Proteomes" id="UP000233654">
    <property type="component" value="Unassembled WGS sequence"/>
</dbReference>
<dbReference type="Pfam" id="PF09413">
    <property type="entry name" value="DUF2007"/>
    <property type="match status" value="1"/>
</dbReference>
<proteinExistence type="predicted"/>
<dbReference type="InterPro" id="IPR018551">
    <property type="entry name" value="DUF2007"/>
</dbReference>
<dbReference type="EMBL" id="PHEX01000004">
    <property type="protein sequence ID" value="PKQ28828.1"/>
    <property type="molecule type" value="Genomic_DNA"/>
</dbReference>
<feature type="domain" description="DUF2007" evidence="1">
    <location>
        <begin position="38"/>
        <end position="100"/>
    </location>
</feature>
<dbReference type="AlphaFoldDB" id="A0A2N3G874"/>
<evidence type="ECO:0000313" key="2">
    <source>
        <dbReference type="EMBL" id="PKQ28828.1"/>
    </source>
</evidence>
<comment type="caution">
    <text evidence="2">The sequence shown here is derived from an EMBL/GenBank/DDBJ whole genome shotgun (WGS) entry which is preliminary data.</text>
</comment>
<sequence length="105" mass="11659">MWSSRCDTPAREGMCLLEKRRSLLSGLFGKRGNVPCGWVEVASAPNQIAAGMLEGALKETGIPVIMNRLFVFPYFGIGGIHGVIVPEDRADEAREILKEIWEIRE</sequence>
<accession>A0A2N3G874</accession>
<organism evidence="2 3">
    <name type="scientific">Candidatus Anoxymicrobium japonicum</name>
    <dbReference type="NCBI Taxonomy" id="2013648"/>
    <lineage>
        <taxon>Bacteria</taxon>
        <taxon>Bacillati</taxon>
        <taxon>Actinomycetota</taxon>
        <taxon>Candidatus Geothermincolia</taxon>
        <taxon>Candidatus Geothermincolales</taxon>
        <taxon>Candidatus Anoxymicrobiaceae</taxon>
        <taxon>Candidatus Anoxymicrobium</taxon>
    </lineage>
</organism>
<evidence type="ECO:0000259" key="1">
    <source>
        <dbReference type="Pfam" id="PF09413"/>
    </source>
</evidence>
<evidence type="ECO:0000313" key="3">
    <source>
        <dbReference type="Proteomes" id="UP000233654"/>
    </source>
</evidence>
<gene>
    <name evidence="2" type="ORF">CVT63_00735</name>
</gene>
<name>A0A2N3G874_9ACTN</name>
<protein>
    <recommendedName>
        <fullName evidence="1">DUF2007 domain-containing protein</fullName>
    </recommendedName>
</protein>
<reference evidence="2 3" key="1">
    <citation type="journal article" date="2017" name="ISME J.">
        <title>Potential for microbial H2 and metal transformations associated with novel bacteria and archaea in deep terrestrial subsurface sediments.</title>
        <authorList>
            <person name="Hernsdorf A.W."/>
            <person name="Amano Y."/>
            <person name="Miyakawa K."/>
            <person name="Ise K."/>
            <person name="Suzuki Y."/>
            <person name="Anantharaman K."/>
            <person name="Probst A."/>
            <person name="Burstein D."/>
            <person name="Thomas B.C."/>
            <person name="Banfield J.F."/>
        </authorList>
    </citation>
    <scope>NUCLEOTIDE SEQUENCE [LARGE SCALE GENOMIC DNA]</scope>
    <source>
        <strain evidence="2">HGW-Actinobacteria-3</strain>
    </source>
</reference>